<keyword evidence="4 8" id="KW-0732">Signal</keyword>
<dbReference type="EC" id="3.2.1.55" evidence="3"/>
<evidence type="ECO:0000313" key="10">
    <source>
        <dbReference type="EMBL" id="MBP1964304.1"/>
    </source>
</evidence>
<reference evidence="10 11" key="1">
    <citation type="submission" date="2021-03" db="EMBL/GenBank/DDBJ databases">
        <title>Genomic Encyclopedia of Type Strains, Phase IV (KMG-IV): sequencing the most valuable type-strain genomes for metagenomic binning, comparative biology and taxonomic classification.</title>
        <authorList>
            <person name="Goeker M."/>
        </authorList>
    </citation>
    <scope>NUCLEOTIDE SEQUENCE [LARGE SCALE GENOMIC DNA]</scope>
    <source>
        <strain evidence="10 11">DSM 24950</strain>
    </source>
</reference>
<dbReference type="SUPFAM" id="SSF49899">
    <property type="entry name" value="Concanavalin A-like lectins/glucanases"/>
    <property type="match status" value="1"/>
</dbReference>
<gene>
    <name evidence="10" type="ORF">J2Z65_003527</name>
</gene>
<evidence type="ECO:0000259" key="9">
    <source>
        <dbReference type="SMART" id="SM00813"/>
    </source>
</evidence>
<dbReference type="Gene3D" id="2.60.120.200">
    <property type="match status" value="1"/>
</dbReference>
<protein>
    <recommendedName>
        <fullName evidence="3">non-reducing end alpha-L-arabinofuranosidase</fullName>
        <ecNumber evidence="3">3.2.1.55</ecNumber>
    </recommendedName>
</protein>
<feature type="chain" id="PRO_5046307193" description="non-reducing end alpha-L-arabinofuranosidase" evidence="8">
    <location>
        <begin position="19"/>
        <end position="1519"/>
    </location>
</feature>
<comment type="catalytic activity">
    <reaction evidence="1">
        <text>Hydrolysis of terminal non-reducing alpha-L-arabinofuranoside residues in alpha-L-arabinosides.</text>
        <dbReference type="EC" id="3.2.1.55"/>
    </reaction>
</comment>
<dbReference type="InterPro" id="IPR011081">
    <property type="entry name" value="Big_4"/>
</dbReference>
<dbReference type="Proteomes" id="UP001519344">
    <property type="component" value="Unassembled WGS sequence"/>
</dbReference>
<evidence type="ECO:0000256" key="8">
    <source>
        <dbReference type="SAM" id="SignalP"/>
    </source>
</evidence>
<evidence type="ECO:0000313" key="11">
    <source>
        <dbReference type="Proteomes" id="UP001519344"/>
    </source>
</evidence>
<dbReference type="InterPro" id="IPR013780">
    <property type="entry name" value="Glyco_hydro_b"/>
</dbReference>
<dbReference type="SUPFAM" id="SSF49785">
    <property type="entry name" value="Galactose-binding domain-like"/>
    <property type="match status" value="1"/>
</dbReference>
<dbReference type="Pfam" id="PF22848">
    <property type="entry name" value="ASD1_dom"/>
    <property type="match status" value="1"/>
</dbReference>
<dbReference type="InterPro" id="IPR055235">
    <property type="entry name" value="ASD1_cat"/>
</dbReference>
<keyword evidence="11" id="KW-1185">Reference proteome</keyword>
<feature type="region of interest" description="Disordered" evidence="7">
    <location>
        <begin position="869"/>
        <end position="888"/>
    </location>
</feature>
<name>A0ABS4I070_9BACL</name>
<dbReference type="InterPro" id="IPR013320">
    <property type="entry name" value="ConA-like_dom_sf"/>
</dbReference>
<dbReference type="SUPFAM" id="SSF49384">
    <property type="entry name" value="Carbohydrate-binding domain"/>
    <property type="match status" value="1"/>
</dbReference>
<feature type="domain" description="Alpha-L-arabinofuranosidase C-terminal" evidence="9">
    <location>
        <begin position="479"/>
        <end position="681"/>
    </location>
</feature>
<comment type="caution">
    <text evidence="10">The sequence shown here is derived from an EMBL/GenBank/DDBJ whole genome shotgun (WGS) entry which is preliminary data.</text>
</comment>
<evidence type="ECO:0000256" key="2">
    <source>
        <dbReference type="ARBA" id="ARBA00007186"/>
    </source>
</evidence>
<dbReference type="SUPFAM" id="SSF51445">
    <property type="entry name" value="(Trans)glycosidases"/>
    <property type="match status" value="1"/>
</dbReference>
<dbReference type="SMART" id="SM00813">
    <property type="entry name" value="Alpha-L-AF_C"/>
    <property type="match status" value="1"/>
</dbReference>
<dbReference type="EMBL" id="JAGGKV010000008">
    <property type="protein sequence ID" value="MBP1964304.1"/>
    <property type="molecule type" value="Genomic_DNA"/>
</dbReference>
<evidence type="ECO:0000256" key="7">
    <source>
        <dbReference type="SAM" id="MobiDB-lite"/>
    </source>
</evidence>
<dbReference type="Pfam" id="PF13385">
    <property type="entry name" value="Laminin_G_3"/>
    <property type="match status" value="1"/>
</dbReference>
<dbReference type="RefSeq" id="WP_167060126.1">
    <property type="nucleotide sequence ID" value="NZ_JAAOZR010000023.1"/>
</dbReference>
<dbReference type="PANTHER" id="PTHR31776">
    <property type="entry name" value="ALPHA-L-ARABINOFURANOSIDASE 1"/>
    <property type="match status" value="1"/>
</dbReference>
<dbReference type="Gene3D" id="2.60.40.1180">
    <property type="entry name" value="Golgi alpha-mannosidase II"/>
    <property type="match status" value="1"/>
</dbReference>
<dbReference type="InterPro" id="IPR017853">
    <property type="entry name" value="GH"/>
</dbReference>
<keyword evidence="6" id="KW-0325">Glycoprotein</keyword>
<evidence type="ECO:0000256" key="5">
    <source>
        <dbReference type="ARBA" id="ARBA00022801"/>
    </source>
</evidence>
<sequence>MSIVIAVPFIASTGTALAADPADYQLDVNTAQRGATISPNLNGIFLEDINYAGDGGLYAELVENRSFEFLSATGSTANSTAAPLFAWKLVQSGGGAGTITAMKTSPLNAKNPTYLQLNVTTPGDGVGFSNDGFDGMAVKNGDNYDFSIYLRSSETLTEPLTISVMDPNGTQSYGQVQIAGSEITSTWKKFTATIQATGSAVNAKLFLKTKNVGKIDVDMVSLFPQKTWKNRPGGLRSDLVQMLADMNPKFLRFPGGAIVGGKNMANAYNWKNTIGDVAERPNNINFWSTANRGEKGAAPTQNQSGGLGFYEYFLLAEDLGSEPLPVVNVGMVEQFLVGGPNTPLNQIQPYIQDALDLIEYANGDTSTEWGAKRAAAGHPAPFNLKYMSLGNEHWGQDYYDRYPLFYDAIKAKYPYMNLIFSTGGSADVAAGWNWINDPSKGKGRAEVMDEHYYTNASFMLNNTNRYDSYDRNSKQVFVGEYAVKNDAGSANNGDGNTGNSMKGALAEAAYMTGLERNGDIVKFASYAPTFAKLGNGGGNTYTQWWPDLIFFNNSKVYGTTSYQVQKLFSSNTSKSSYVLPSTLTKTNSNAQQGVYSVVSKDLTNGDIVVKLVNNSNTAQNTRINLSGINAANLSSEGTATELAAGALTDENSLANPTKVSPQTKTISNVGTQFDYSLSKYSVTVLRLHTSGDNPLDILSIPCITLDSAVNKAPKLPTSVTAILKNGSTTKVAVTWDPIDVSKFSTVGNMFTVNGVVPSTSEKAMAIVTVIDTPTITSVAPVNVSTRATVAPFLPSTVKANYSDQSSDYLQVTWETPNAAKYAQVGTFTLEGTVAGTTIKAIANVTVTPGPAPGTDLMLWYKFNEGSGTTVTDSSNKGNTGTLKTTTGGSATWIPGGHDGAAINLNGGKIDAGTSRDLQPADITVSFWFKRTASISGEQVVAWFKPNGNYAGQGWYITLNGAIIMMLDGTNLFKVAQTPNNFFPLNEWTHVAFTFNSVTKQGAIYKNGVAQQVAVEGALNSITATSDPKLIGVSGYSDGAPLKAGVLDDFQIYNLDKSPTEVQSMYQGKQITSINDVSVTTEVGTAPVLPAVVTAVYSDTTTADVNVVWDAIEASKYAQTGTFTVNGTVAGTSVKAKANVAVISTAPTSATITGPTSVESNQPIDLNVGVDHLRTSFTTLNMVLNYDPSKLQFHTKTNSNGTLSLADDALSSLKPNFRVLDTGIKADKGQILILMISEGAKNEVSEAGPLLAVHSAAKAVSETVTTSVYVSDFEISKDGVSTNVKGMSHEIEVKAASQSVDKSTLNTVIANAQSKYAAAVEGSQSGQYPAGSKATLLAAINSAAAVYENSASTQAQVDAAVTALNTALAVFDSSIITENADKTALNSAIEKAQAKFDDTKEGTRIGSYPAAARTALQTAINSAKAINSSSSASQGQVDEATSTLNTAVQTYLSSLITLIPGQMSVTVNDLSLIAKYYGTTSADANWSLIEKADIYNKGVIDIQTLAAVARMILDDWLNQE</sequence>
<feature type="compositionally biased region" description="Low complexity" evidence="7">
    <location>
        <begin position="875"/>
        <end position="888"/>
    </location>
</feature>
<dbReference type="Gene3D" id="1.10.1330.10">
    <property type="entry name" value="Dockerin domain"/>
    <property type="match status" value="1"/>
</dbReference>
<evidence type="ECO:0000256" key="1">
    <source>
        <dbReference type="ARBA" id="ARBA00001462"/>
    </source>
</evidence>
<dbReference type="Gene3D" id="2.60.40.680">
    <property type="match status" value="1"/>
</dbReference>
<evidence type="ECO:0000256" key="3">
    <source>
        <dbReference type="ARBA" id="ARBA00012670"/>
    </source>
</evidence>
<dbReference type="InterPro" id="IPR008979">
    <property type="entry name" value="Galactose-bd-like_sf"/>
</dbReference>
<evidence type="ECO:0000256" key="4">
    <source>
        <dbReference type="ARBA" id="ARBA00022729"/>
    </source>
</evidence>
<evidence type="ECO:0000256" key="6">
    <source>
        <dbReference type="ARBA" id="ARBA00023180"/>
    </source>
</evidence>
<dbReference type="Gene3D" id="3.20.20.80">
    <property type="entry name" value="Glycosidases"/>
    <property type="match status" value="1"/>
</dbReference>
<dbReference type="Pfam" id="PF06964">
    <property type="entry name" value="Alpha-L-AF_C"/>
    <property type="match status" value="1"/>
</dbReference>
<dbReference type="Pfam" id="PF07532">
    <property type="entry name" value="Big_4"/>
    <property type="match status" value="3"/>
</dbReference>
<comment type="similarity">
    <text evidence="2">Belongs to the glycosyl hydrolase 51 family.</text>
</comment>
<dbReference type="SUPFAM" id="SSF51011">
    <property type="entry name" value="Glycosyl hydrolase domain"/>
    <property type="match status" value="1"/>
</dbReference>
<keyword evidence="5" id="KW-0378">Hydrolase</keyword>
<dbReference type="Gene3D" id="1.20.1270.90">
    <property type="entry name" value="AF1782-like"/>
    <property type="match status" value="2"/>
</dbReference>
<dbReference type="InterPro" id="IPR010720">
    <property type="entry name" value="Alpha-L-AF_C"/>
</dbReference>
<proteinExistence type="inferred from homology"/>
<organism evidence="10 11">
    <name type="scientific">Paenibacillus aceris</name>
    <dbReference type="NCBI Taxonomy" id="869555"/>
    <lineage>
        <taxon>Bacteria</taxon>
        <taxon>Bacillati</taxon>
        <taxon>Bacillota</taxon>
        <taxon>Bacilli</taxon>
        <taxon>Bacillales</taxon>
        <taxon>Paenibacillaceae</taxon>
        <taxon>Paenibacillus</taxon>
    </lineage>
</organism>
<dbReference type="PANTHER" id="PTHR31776:SF0">
    <property type="entry name" value="ALPHA-L-ARABINOFURANOSIDASE 1"/>
    <property type="match status" value="1"/>
</dbReference>
<feature type="signal peptide" evidence="8">
    <location>
        <begin position="1"/>
        <end position="18"/>
    </location>
</feature>
<dbReference type="InterPro" id="IPR008965">
    <property type="entry name" value="CBM2/CBM3_carb-bd_dom_sf"/>
</dbReference>
<accession>A0ABS4I070</accession>
<dbReference type="InterPro" id="IPR051563">
    <property type="entry name" value="Glycosyl_Hydrolase_51"/>
</dbReference>
<dbReference type="Pfam" id="PF07554">
    <property type="entry name" value="FIVAR"/>
    <property type="match status" value="2"/>
</dbReference>
<dbReference type="InterPro" id="IPR036439">
    <property type="entry name" value="Dockerin_dom_sf"/>
</dbReference>